<keyword evidence="2" id="KW-0732">Signal</keyword>
<feature type="signal peptide" evidence="2">
    <location>
        <begin position="1"/>
        <end position="24"/>
    </location>
</feature>
<dbReference type="OrthoDB" id="7449183at2"/>
<feature type="region of interest" description="Disordered" evidence="1">
    <location>
        <begin position="23"/>
        <end position="47"/>
    </location>
</feature>
<reference evidence="3 4" key="1">
    <citation type="submission" date="2017-06" db="EMBL/GenBank/DDBJ databases">
        <authorList>
            <person name="Kim H.J."/>
            <person name="Triplett B.A."/>
        </authorList>
    </citation>
    <scope>NUCLEOTIDE SEQUENCE [LARGE SCALE GENOMIC DNA]</scope>
    <source>
        <strain evidence="3 4">DS15</strain>
    </source>
</reference>
<organism evidence="3 4">
    <name type="scientific">Sphingopyxis indica</name>
    <dbReference type="NCBI Taxonomy" id="436663"/>
    <lineage>
        <taxon>Bacteria</taxon>
        <taxon>Pseudomonadati</taxon>
        <taxon>Pseudomonadota</taxon>
        <taxon>Alphaproteobacteria</taxon>
        <taxon>Sphingomonadales</taxon>
        <taxon>Sphingomonadaceae</taxon>
        <taxon>Sphingopyxis</taxon>
    </lineage>
</organism>
<proteinExistence type="predicted"/>
<evidence type="ECO:0000256" key="2">
    <source>
        <dbReference type="SAM" id="SignalP"/>
    </source>
</evidence>
<dbReference type="RefSeq" id="WP_141133894.1">
    <property type="nucleotide sequence ID" value="NZ_CP076394.1"/>
</dbReference>
<feature type="chain" id="PRO_5013099642" description="Lipoprotein" evidence="2">
    <location>
        <begin position="25"/>
        <end position="170"/>
    </location>
</feature>
<evidence type="ECO:0000256" key="1">
    <source>
        <dbReference type="SAM" id="MobiDB-lite"/>
    </source>
</evidence>
<dbReference type="EMBL" id="FZPA01000001">
    <property type="protein sequence ID" value="SNS31332.1"/>
    <property type="molecule type" value="Genomic_DNA"/>
</dbReference>
<keyword evidence="4" id="KW-1185">Reference proteome</keyword>
<evidence type="ECO:0000313" key="3">
    <source>
        <dbReference type="EMBL" id="SNS31332.1"/>
    </source>
</evidence>
<protein>
    <recommendedName>
        <fullName evidence="5">Lipoprotein</fullName>
    </recommendedName>
</protein>
<name>A0A239DH38_9SPHN</name>
<dbReference type="AlphaFoldDB" id="A0A239DH38"/>
<dbReference type="PROSITE" id="PS51257">
    <property type="entry name" value="PROKAR_LIPOPROTEIN"/>
    <property type="match status" value="1"/>
</dbReference>
<dbReference type="Proteomes" id="UP000198339">
    <property type="component" value="Unassembled WGS sequence"/>
</dbReference>
<evidence type="ECO:0008006" key="5">
    <source>
        <dbReference type="Google" id="ProtNLM"/>
    </source>
</evidence>
<evidence type="ECO:0000313" key="4">
    <source>
        <dbReference type="Proteomes" id="UP000198339"/>
    </source>
</evidence>
<accession>A0A239DH38</accession>
<sequence length="170" mass="17500">MRSPLAAPLGALFLLAACSGQSQTTDQPAKTEAANDENKLPDTGSGDPIELAAIEKGEMLRLDGELGCAFTVKGQSAPAFVAKANVGDDQLAAGAVKVGSTVQRVAGSGGFGALEKGLEMSGPGLKLTLERASDKPVRTEGEQKIYEAKLNVNRTYGGQQAFEGEWSCGA</sequence>
<gene>
    <name evidence="3" type="ORF">SAMN06295955_101252</name>
</gene>